<dbReference type="EMBL" id="FUEG01000017">
    <property type="protein sequence ID" value="SJL12472.1"/>
    <property type="molecule type" value="Genomic_DNA"/>
</dbReference>
<evidence type="ECO:0000313" key="1">
    <source>
        <dbReference type="EMBL" id="SJL12472.1"/>
    </source>
</evidence>
<proteinExistence type="predicted"/>
<gene>
    <name evidence="1" type="ORF">ARMOST_15899</name>
</gene>
<dbReference type="InterPro" id="IPR036069">
    <property type="entry name" value="DUF34/NIF3_sf"/>
</dbReference>
<keyword evidence="2" id="KW-1185">Reference proteome</keyword>
<dbReference type="Gene3D" id="3.40.1390.30">
    <property type="entry name" value="NIF3 (NGG1p interacting factor 3)-like"/>
    <property type="match status" value="1"/>
</dbReference>
<name>A0A284RUR3_ARMOS</name>
<dbReference type="STRING" id="47428.A0A284RUR3"/>
<dbReference type="Proteomes" id="UP000219338">
    <property type="component" value="Unassembled WGS sequence"/>
</dbReference>
<evidence type="ECO:0000313" key="2">
    <source>
        <dbReference type="Proteomes" id="UP000219338"/>
    </source>
</evidence>
<sequence>MAVKHQLYWQNENSTSSGVGLGTGDVSALVDEKLDAIGMSEGTKGRSVILDEPVSVEELVGRVERHPGLSQVQVEYPSAIFRTVAICAEPGGSLLVGRDVDVYFAVSLLSSSTPFCGSYKNTEGGYRSLLAERRRKGIQVEDLLDVEAEVTVSISLFQAQCTTRTRNLQPEYGYALPQMPAERNIALSGTKRRLQF</sequence>
<dbReference type="SUPFAM" id="SSF102705">
    <property type="entry name" value="NIF3 (NGG1p interacting factor 3)-like"/>
    <property type="match status" value="1"/>
</dbReference>
<protein>
    <submittedName>
        <fullName evidence="1">Uncharacterized protein</fullName>
    </submittedName>
</protein>
<accession>A0A284RUR3</accession>
<dbReference type="OrthoDB" id="10449666at2759"/>
<dbReference type="AlphaFoldDB" id="A0A284RUR3"/>
<organism evidence="1 2">
    <name type="scientific">Armillaria ostoyae</name>
    <name type="common">Armillaria root rot fungus</name>
    <dbReference type="NCBI Taxonomy" id="47428"/>
    <lineage>
        <taxon>Eukaryota</taxon>
        <taxon>Fungi</taxon>
        <taxon>Dikarya</taxon>
        <taxon>Basidiomycota</taxon>
        <taxon>Agaricomycotina</taxon>
        <taxon>Agaricomycetes</taxon>
        <taxon>Agaricomycetidae</taxon>
        <taxon>Agaricales</taxon>
        <taxon>Marasmiineae</taxon>
        <taxon>Physalacriaceae</taxon>
        <taxon>Armillaria</taxon>
    </lineage>
</organism>
<reference evidence="2" key="1">
    <citation type="journal article" date="2017" name="Nat. Ecol. Evol.">
        <title>Genome expansion and lineage-specific genetic innovations in the forest pathogenic fungi Armillaria.</title>
        <authorList>
            <person name="Sipos G."/>
            <person name="Prasanna A.N."/>
            <person name="Walter M.C."/>
            <person name="O'Connor E."/>
            <person name="Balint B."/>
            <person name="Krizsan K."/>
            <person name="Kiss B."/>
            <person name="Hess J."/>
            <person name="Varga T."/>
            <person name="Slot J."/>
            <person name="Riley R."/>
            <person name="Boka B."/>
            <person name="Rigling D."/>
            <person name="Barry K."/>
            <person name="Lee J."/>
            <person name="Mihaltcheva S."/>
            <person name="LaButti K."/>
            <person name="Lipzen A."/>
            <person name="Waldron R."/>
            <person name="Moloney N.M."/>
            <person name="Sperisen C."/>
            <person name="Kredics L."/>
            <person name="Vagvoelgyi C."/>
            <person name="Patrignani A."/>
            <person name="Fitzpatrick D."/>
            <person name="Nagy I."/>
            <person name="Doyle S."/>
            <person name="Anderson J.B."/>
            <person name="Grigoriev I.V."/>
            <person name="Gueldener U."/>
            <person name="Muensterkoetter M."/>
            <person name="Nagy L.G."/>
        </authorList>
    </citation>
    <scope>NUCLEOTIDE SEQUENCE [LARGE SCALE GENOMIC DNA]</scope>
    <source>
        <strain evidence="2">C18/9</strain>
    </source>
</reference>